<evidence type="ECO:0000313" key="2">
    <source>
        <dbReference type="Proteomes" id="UP001374535"/>
    </source>
</evidence>
<accession>A0AAQ3NH08</accession>
<name>A0AAQ3NH08_VIGMU</name>
<keyword evidence="2" id="KW-1185">Reference proteome</keyword>
<evidence type="ECO:0000313" key="1">
    <source>
        <dbReference type="EMBL" id="WVZ10110.1"/>
    </source>
</evidence>
<gene>
    <name evidence="1" type="ORF">V8G54_014640</name>
</gene>
<protein>
    <submittedName>
        <fullName evidence="1">Uncharacterized protein</fullName>
    </submittedName>
</protein>
<sequence>DGERETSEGEAGGPAEDLAHVVGGGEVVEFDLRDVEKGFQGRGVVGEVEVCAGEGLNPDSRHQDHPLPRLSGHRRHNVRLCLFAYNPPLYRNRSATQIINTKIKSLSNSL</sequence>
<dbReference type="Proteomes" id="UP001374535">
    <property type="component" value="Chromosome 5"/>
</dbReference>
<reference evidence="1 2" key="1">
    <citation type="journal article" date="2023" name="Life. Sci Alliance">
        <title>Evolutionary insights into 3D genome organization and epigenetic landscape of Vigna mungo.</title>
        <authorList>
            <person name="Junaid A."/>
            <person name="Singh B."/>
            <person name="Bhatia S."/>
        </authorList>
    </citation>
    <scope>NUCLEOTIDE SEQUENCE [LARGE SCALE GENOMIC DNA]</scope>
    <source>
        <strain evidence="1">Urdbean</strain>
    </source>
</reference>
<dbReference type="AlphaFoldDB" id="A0AAQ3NH08"/>
<feature type="non-terminal residue" evidence="1">
    <location>
        <position position="1"/>
    </location>
</feature>
<dbReference type="EMBL" id="CP144696">
    <property type="protein sequence ID" value="WVZ10110.1"/>
    <property type="molecule type" value="Genomic_DNA"/>
</dbReference>
<proteinExistence type="predicted"/>
<organism evidence="1 2">
    <name type="scientific">Vigna mungo</name>
    <name type="common">Black gram</name>
    <name type="synonym">Phaseolus mungo</name>
    <dbReference type="NCBI Taxonomy" id="3915"/>
    <lineage>
        <taxon>Eukaryota</taxon>
        <taxon>Viridiplantae</taxon>
        <taxon>Streptophyta</taxon>
        <taxon>Embryophyta</taxon>
        <taxon>Tracheophyta</taxon>
        <taxon>Spermatophyta</taxon>
        <taxon>Magnoliopsida</taxon>
        <taxon>eudicotyledons</taxon>
        <taxon>Gunneridae</taxon>
        <taxon>Pentapetalae</taxon>
        <taxon>rosids</taxon>
        <taxon>fabids</taxon>
        <taxon>Fabales</taxon>
        <taxon>Fabaceae</taxon>
        <taxon>Papilionoideae</taxon>
        <taxon>50 kb inversion clade</taxon>
        <taxon>NPAAA clade</taxon>
        <taxon>indigoferoid/millettioid clade</taxon>
        <taxon>Phaseoleae</taxon>
        <taxon>Vigna</taxon>
    </lineage>
</organism>